<dbReference type="PANTHER" id="PTHR24095">
    <property type="entry name" value="ACETYL-COENZYME A SYNTHETASE"/>
    <property type="match status" value="1"/>
</dbReference>
<proteinExistence type="inferred from homology"/>
<organism evidence="4">
    <name type="scientific">mine drainage metagenome</name>
    <dbReference type="NCBI Taxonomy" id="410659"/>
    <lineage>
        <taxon>unclassified sequences</taxon>
        <taxon>metagenomes</taxon>
        <taxon>ecological metagenomes</taxon>
    </lineage>
</organism>
<reference evidence="4" key="1">
    <citation type="submission" date="2013-08" db="EMBL/GenBank/DDBJ databases">
        <authorList>
            <person name="Mendez C."/>
            <person name="Richter M."/>
            <person name="Ferrer M."/>
            <person name="Sanchez J."/>
        </authorList>
    </citation>
    <scope>NUCLEOTIDE SEQUENCE</scope>
</reference>
<dbReference type="SUPFAM" id="SSF56801">
    <property type="entry name" value="Acetyl-CoA synthetase-like"/>
    <property type="match status" value="1"/>
</dbReference>
<evidence type="ECO:0000313" key="4">
    <source>
        <dbReference type="EMBL" id="EQD65394.1"/>
    </source>
</evidence>
<dbReference type="InterPro" id="IPR000873">
    <property type="entry name" value="AMP-dep_synth/lig_dom"/>
</dbReference>
<evidence type="ECO:0000256" key="1">
    <source>
        <dbReference type="ARBA" id="ARBA00006432"/>
    </source>
</evidence>
<name>T1CGD9_9ZZZZ</name>
<dbReference type="EMBL" id="AUZX01006082">
    <property type="protein sequence ID" value="EQD65394.1"/>
    <property type="molecule type" value="Genomic_DNA"/>
</dbReference>
<dbReference type="InterPro" id="IPR032387">
    <property type="entry name" value="ACAS_N"/>
</dbReference>
<reference evidence="4" key="2">
    <citation type="journal article" date="2014" name="ISME J.">
        <title>Microbial stratification in low pH oxic and suboxic macroscopic growths along an acid mine drainage.</title>
        <authorList>
            <person name="Mendez-Garcia C."/>
            <person name="Mesa V."/>
            <person name="Sprenger R.R."/>
            <person name="Richter M."/>
            <person name="Diez M.S."/>
            <person name="Solano J."/>
            <person name="Bargiela R."/>
            <person name="Golyshina O.V."/>
            <person name="Manteca A."/>
            <person name="Ramos J.L."/>
            <person name="Gallego J.R."/>
            <person name="Llorente I."/>
            <person name="Martins Dos Santos V.A."/>
            <person name="Jensen O.N."/>
            <person name="Pelaez A.I."/>
            <person name="Sanchez J."/>
            <person name="Ferrer M."/>
        </authorList>
    </citation>
    <scope>NUCLEOTIDE SEQUENCE</scope>
</reference>
<sequence>MQKKEYYGLGLPTDDYISHQRGVYDQLHEKSLKNPDEFWSEHANIIDWYSKWDKVIDESHAPFYKWFIDGKLNVSYNALDRHLKNHRRNKAAFIWVGENGEEKIVTYHGLLKRVNAFSKALLDAGLKKGDKIAIYMPMIIEAPVVMLGAARIGVIFTLVFSGFGATSLAERINDCEAKML</sequence>
<gene>
    <name evidence="4" type="ORF">B1A_08523</name>
</gene>
<feature type="domain" description="Acetyl-coenzyme A synthetase N-terminal" evidence="3">
    <location>
        <begin position="24"/>
        <end position="78"/>
    </location>
</feature>
<dbReference type="Pfam" id="PF16177">
    <property type="entry name" value="ACAS_N"/>
    <property type="match status" value="1"/>
</dbReference>
<feature type="domain" description="AMP-dependent synthetase/ligase" evidence="2">
    <location>
        <begin position="81"/>
        <end position="180"/>
    </location>
</feature>
<comment type="caution">
    <text evidence="4">The sequence shown here is derived from an EMBL/GenBank/DDBJ whole genome shotgun (WGS) entry which is preliminary data.</text>
</comment>
<dbReference type="Gene3D" id="3.40.50.12780">
    <property type="entry name" value="N-terminal domain of ligase-like"/>
    <property type="match status" value="1"/>
</dbReference>
<dbReference type="GO" id="GO:0006085">
    <property type="term" value="P:acetyl-CoA biosynthetic process"/>
    <property type="evidence" value="ECO:0007669"/>
    <property type="project" value="TreeGrafter"/>
</dbReference>
<protein>
    <submittedName>
        <fullName evidence="4">Acetyl-coenzyme A synthetase</fullName>
    </submittedName>
</protein>
<dbReference type="GO" id="GO:0003987">
    <property type="term" value="F:acetate-CoA ligase activity"/>
    <property type="evidence" value="ECO:0007669"/>
    <property type="project" value="TreeGrafter"/>
</dbReference>
<dbReference type="Pfam" id="PF00501">
    <property type="entry name" value="AMP-binding"/>
    <property type="match status" value="1"/>
</dbReference>
<dbReference type="InterPro" id="IPR042099">
    <property type="entry name" value="ANL_N_sf"/>
</dbReference>
<evidence type="ECO:0000259" key="2">
    <source>
        <dbReference type="Pfam" id="PF00501"/>
    </source>
</evidence>
<evidence type="ECO:0000259" key="3">
    <source>
        <dbReference type="Pfam" id="PF16177"/>
    </source>
</evidence>
<dbReference type="PANTHER" id="PTHR24095:SF14">
    <property type="entry name" value="ACETYL-COENZYME A SYNTHETASE 1"/>
    <property type="match status" value="1"/>
</dbReference>
<dbReference type="AlphaFoldDB" id="T1CGD9"/>
<comment type="similarity">
    <text evidence="1">Belongs to the ATP-dependent AMP-binding enzyme family.</text>
</comment>
<accession>T1CGD9</accession>